<feature type="domain" description="FAD-binding" evidence="1">
    <location>
        <begin position="28"/>
        <end position="68"/>
    </location>
</feature>
<dbReference type="PANTHER" id="PTHR47469">
    <property type="entry name" value="MONOOXYGENASE-LIKE"/>
    <property type="match status" value="1"/>
</dbReference>
<sequence length="105" mass="11120">MSRLPEPIARVVCSAAQPFLQVIYDVDAPRMAFGRVCLIGDAAFAVRPHAAAGSAKAAADAWALTEAIGVIVLSLKKMAVADRRPACSKAFRRYKSRAAGLFVSS</sequence>
<dbReference type="EMBL" id="QDHA01000068">
    <property type="protein sequence ID" value="RCJ05652.1"/>
    <property type="molecule type" value="Genomic_DNA"/>
</dbReference>
<name>A0A367PCP8_CUPNE</name>
<dbReference type="PANTHER" id="PTHR47469:SF2">
    <property type="entry name" value="OS06G0597600 PROTEIN"/>
    <property type="match status" value="1"/>
</dbReference>
<organism evidence="2 3">
    <name type="scientific">Cupriavidus necator</name>
    <name type="common">Alcaligenes eutrophus</name>
    <name type="synonym">Ralstonia eutropha</name>
    <dbReference type="NCBI Taxonomy" id="106590"/>
    <lineage>
        <taxon>Bacteria</taxon>
        <taxon>Pseudomonadati</taxon>
        <taxon>Pseudomonadota</taxon>
        <taxon>Betaproteobacteria</taxon>
        <taxon>Burkholderiales</taxon>
        <taxon>Burkholderiaceae</taxon>
        <taxon>Cupriavidus</taxon>
    </lineage>
</organism>
<gene>
    <name evidence="2" type="ORF">DDK22_25735</name>
</gene>
<evidence type="ECO:0000313" key="2">
    <source>
        <dbReference type="EMBL" id="RCJ05652.1"/>
    </source>
</evidence>
<dbReference type="InterPro" id="IPR002938">
    <property type="entry name" value="FAD-bd"/>
</dbReference>
<proteinExistence type="predicted"/>
<protein>
    <recommendedName>
        <fullName evidence="1">FAD-binding domain-containing protein</fullName>
    </recommendedName>
</protein>
<evidence type="ECO:0000313" key="3">
    <source>
        <dbReference type="Proteomes" id="UP000253501"/>
    </source>
</evidence>
<comment type="caution">
    <text evidence="2">The sequence shown here is derived from an EMBL/GenBank/DDBJ whole genome shotgun (WGS) entry which is preliminary data.</text>
</comment>
<dbReference type="SUPFAM" id="SSF51905">
    <property type="entry name" value="FAD/NAD(P)-binding domain"/>
    <property type="match status" value="1"/>
</dbReference>
<dbReference type="GO" id="GO:0071949">
    <property type="term" value="F:FAD binding"/>
    <property type="evidence" value="ECO:0007669"/>
    <property type="project" value="InterPro"/>
</dbReference>
<dbReference type="InterPro" id="IPR036188">
    <property type="entry name" value="FAD/NAD-bd_sf"/>
</dbReference>
<dbReference type="Proteomes" id="UP000253501">
    <property type="component" value="Unassembled WGS sequence"/>
</dbReference>
<reference evidence="2 3" key="1">
    <citation type="submission" date="2018-04" db="EMBL/GenBank/DDBJ databases">
        <title>Cupriavidus necator CR12 genome sequencing and assembly.</title>
        <authorList>
            <person name="Ben Fekih I."/>
            <person name="Mazhar H.S."/>
            <person name="Bello S.K."/>
            <person name="Rensing C."/>
        </authorList>
    </citation>
    <scope>NUCLEOTIDE SEQUENCE [LARGE SCALE GENOMIC DNA]</scope>
    <source>
        <strain evidence="2 3">CR12</strain>
    </source>
</reference>
<dbReference type="InterPro" id="IPR053212">
    <property type="entry name" value="DHP_3-monooxygenase"/>
</dbReference>
<dbReference type="Gene3D" id="3.50.50.60">
    <property type="entry name" value="FAD/NAD(P)-binding domain"/>
    <property type="match status" value="1"/>
</dbReference>
<dbReference type="AlphaFoldDB" id="A0A367PCP8"/>
<dbReference type="Pfam" id="PF01494">
    <property type="entry name" value="FAD_binding_3"/>
    <property type="match status" value="1"/>
</dbReference>
<evidence type="ECO:0000259" key="1">
    <source>
        <dbReference type="Pfam" id="PF01494"/>
    </source>
</evidence>
<accession>A0A367PCP8</accession>